<proteinExistence type="predicted"/>
<accession>A0A232F758</accession>
<reference evidence="1 2" key="1">
    <citation type="journal article" date="2017" name="Curr. Biol.">
        <title>The Evolution of Venom by Co-option of Single-Copy Genes.</title>
        <authorList>
            <person name="Martinson E.O."/>
            <person name="Mrinalini"/>
            <person name="Kelkar Y.D."/>
            <person name="Chang C.H."/>
            <person name="Werren J.H."/>
        </authorList>
    </citation>
    <scope>NUCLEOTIDE SEQUENCE [LARGE SCALE GENOMIC DNA]</scope>
    <source>
        <strain evidence="1 2">Alberta</strain>
        <tissue evidence="1">Whole body</tissue>
    </source>
</reference>
<evidence type="ECO:0000313" key="2">
    <source>
        <dbReference type="Proteomes" id="UP000215335"/>
    </source>
</evidence>
<organism evidence="1 2">
    <name type="scientific">Trichomalopsis sarcophagae</name>
    <dbReference type="NCBI Taxonomy" id="543379"/>
    <lineage>
        <taxon>Eukaryota</taxon>
        <taxon>Metazoa</taxon>
        <taxon>Ecdysozoa</taxon>
        <taxon>Arthropoda</taxon>
        <taxon>Hexapoda</taxon>
        <taxon>Insecta</taxon>
        <taxon>Pterygota</taxon>
        <taxon>Neoptera</taxon>
        <taxon>Endopterygota</taxon>
        <taxon>Hymenoptera</taxon>
        <taxon>Apocrita</taxon>
        <taxon>Proctotrupomorpha</taxon>
        <taxon>Chalcidoidea</taxon>
        <taxon>Pteromalidae</taxon>
        <taxon>Pteromalinae</taxon>
        <taxon>Trichomalopsis</taxon>
    </lineage>
</organism>
<dbReference type="Proteomes" id="UP000215335">
    <property type="component" value="Unassembled WGS sequence"/>
</dbReference>
<name>A0A232F758_9HYME</name>
<gene>
    <name evidence="1" type="ORF">TSAR_002905</name>
</gene>
<comment type="caution">
    <text evidence="1">The sequence shown here is derived from an EMBL/GenBank/DDBJ whole genome shotgun (WGS) entry which is preliminary data.</text>
</comment>
<evidence type="ECO:0000313" key="1">
    <source>
        <dbReference type="EMBL" id="OXU26278.1"/>
    </source>
</evidence>
<protein>
    <submittedName>
        <fullName evidence="1">Uncharacterized protein</fullName>
    </submittedName>
</protein>
<sequence>MLIITDISVDLGDKEYEKIVNDQEVSHHGRQMTNQILHVRILSILFFENSQIQFAFVQHFFCQRTNR</sequence>
<keyword evidence="2" id="KW-1185">Reference proteome</keyword>
<dbReference type="AlphaFoldDB" id="A0A232F758"/>
<dbReference type="EMBL" id="NNAY01000832">
    <property type="protein sequence ID" value="OXU26278.1"/>
    <property type="molecule type" value="Genomic_DNA"/>
</dbReference>